<dbReference type="STRING" id="1798381.A2721_02115"/>
<sequence>MKPRQGNAALVFLLVILAVLGSVGGYLYLQKQNQNKNSLLSWEECTQMTGSLISTSLPSICHTSDGRSVTQPVSKEDQEKLKPPDEKENWITYTSGYGYRFQYPIELTPVKTSPPNSQIIEYIELRDVSQIKVLSFQVNSESYSGEVSSRPNLTSSSITIDGVRGVKIVVDSSSSAKWIIIDLPLQNHSITISAAEPHQQLLESVVATLKFTDTDDLVFSCPNDGVLNCLPGSPDLYLCNRDYMAWASKNCPPFQGLK</sequence>
<protein>
    <submittedName>
        <fullName evidence="2">Uncharacterized protein</fullName>
    </submittedName>
</protein>
<accession>A0A1F5ZZL6</accession>
<dbReference type="Proteomes" id="UP000177871">
    <property type="component" value="Unassembled WGS sequence"/>
</dbReference>
<feature type="region of interest" description="Disordered" evidence="1">
    <location>
        <begin position="63"/>
        <end position="84"/>
    </location>
</feature>
<proteinExistence type="predicted"/>
<feature type="compositionally biased region" description="Polar residues" evidence="1">
    <location>
        <begin position="63"/>
        <end position="73"/>
    </location>
</feature>
<reference evidence="2 3" key="1">
    <citation type="journal article" date="2016" name="Nat. Commun.">
        <title>Thousands of microbial genomes shed light on interconnected biogeochemical processes in an aquifer system.</title>
        <authorList>
            <person name="Anantharaman K."/>
            <person name="Brown C.T."/>
            <person name="Hug L.A."/>
            <person name="Sharon I."/>
            <person name="Castelle C.J."/>
            <person name="Probst A.J."/>
            <person name="Thomas B.C."/>
            <person name="Singh A."/>
            <person name="Wilkins M.J."/>
            <person name="Karaoz U."/>
            <person name="Brodie E.L."/>
            <person name="Williams K.H."/>
            <person name="Hubbard S.S."/>
            <person name="Banfield J.F."/>
        </authorList>
    </citation>
    <scope>NUCLEOTIDE SEQUENCE [LARGE SCALE GENOMIC DNA]</scope>
</reference>
<gene>
    <name evidence="2" type="ORF">A2721_02115</name>
</gene>
<dbReference type="EMBL" id="MFJK01000016">
    <property type="protein sequence ID" value="OGG17794.1"/>
    <property type="molecule type" value="Genomic_DNA"/>
</dbReference>
<comment type="caution">
    <text evidence="2">The sequence shown here is derived from an EMBL/GenBank/DDBJ whole genome shotgun (WGS) entry which is preliminary data.</text>
</comment>
<evidence type="ECO:0000313" key="2">
    <source>
        <dbReference type="EMBL" id="OGG17794.1"/>
    </source>
</evidence>
<name>A0A1F5ZZL6_9BACT</name>
<feature type="compositionally biased region" description="Basic and acidic residues" evidence="1">
    <location>
        <begin position="74"/>
        <end position="84"/>
    </location>
</feature>
<dbReference type="AlphaFoldDB" id="A0A1F5ZZL6"/>
<evidence type="ECO:0000256" key="1">
    <source>
        <dbReference type="SAM" id="MobiDB-lite"/>
    </source>
</evidence>
<organism evidence="2 3">
    <name type="scientific">Candidatus Gottesmanbacteria bacterium RIFCSPHIGHO2_01_FULL_47_48</name>
    <dbReference type="NCBI Taxonomy" id="1798381"/>
    <lineage>
        <taxon>Bacteria</taxon>
        <taxon>Candidatus Gottesmaniibacteriota</taxon>
    </lineage>
</organism>
<evidence type="ECO:0000313" key="3">
    <source>
        <dbReference type="Proteomes" id="UP000177871"/>
    </source>
</evidence>